<dbReference type="Proteomes" id="UP001499854">
    <property type="component" value="Unassembled WGS sequence"/>
</dbReference>
<keyword evidence="4" id="KW-1185">Reference proteome</keyword>
<dbReference type="Pfam" id="PF13899">
    <property type="entry name" value="Thioredoxin_7"/>
    <property type="match status" value="1"/>
</dbReference>
<evidence type="ECO:0000313" key="3">
    <source>
        <dbReference type="EMBL" id="GAA2007370.1"/>
    </source>
</evidence>
<evidence type="ECO:0000256" key="1">
    <source>
        <dbReference type="SAM" id="MobiDB-lite"/>
    </source>
</evidence>
<dbReference type="SUPFAM" id="SSF52833">
    <property type="entry name" value="Thioredoxin-like"/>
    <property type="match status" value="1"/>
</dbReference>
<accession>A0ABP5EX89</accession>
<dbReference type="EMBL" id="BAAAQM010000097">
    <property type="protein sequence ID" value="GAA2007370.1"/>
    <property type="molecule type" value="Genomic_DNA"/>
</dbReference>
<feature type="domain" description="Thioredoxin" evidence="2">
    <location>
        <begin position="132"/>
        <end position="287"/>
    </location>
</feature>
<comment type="caution">
    <text evidence="3">The sequence shown here is derived from an EMBL/GenBank/DDBJ whole genome shotgun (WGS) entry which is preliminary data.</text>
</comment>
<dbReference type="PROSITE" id="PS51352">
    <property type="entry name" value="THIOREDOXIN_2"/>
    <property type="match status" value="1"/>
</dbReference>
<reference evidence="4" key="1">
    <citation type="journal article" date="2019" name="Int. J. Syst. Evol. Microbiol.">
        <title>The Global Catalogue of Microorganisms (GCM) 10K type strain sequencing project: providing services to taxonomists for standard genome sequencing and annotation.</title>
        <authorList>
            <consortium name="The Broad Institute Genomics Platform"/>
            <consortium name="The Broad Institute Genome Sequencing Center for Infectious Disease"/>
            <person name="Wu L."/>
            <person name="Ma J."/>
        </authorList>
    </citation>
    <scope>NUCLEOTIDE SEQUENCE [LARGE SCALE GENOMIC DNA]</scope>
    <source>
        <strain evidence="4">JCM 16013</strain>
    </source>
</reference>
<feature type="region of interest" description="Disordered" evidence="1">
    <location>
        <begin position="58"/>
        <end position="142"/>
    </location>
</feature>
<protein>
    <recommendedName>
        <fullName evidence="2">Thioredoxin domain-containing protein</fullName>
    </recommendedName>
</protein>
<dbReference type="InterPro" id="IPR036249">
    <property type="entry name" value="Thioredoxin-like_sf"/>
</dbReference>
<evidence type="ECO:0000259" key="2">
    <source>
        <dbReference type="PROSITE" id="PS51352"/>
    </source>
</evidence>
<feature type="compositionally biased region" description="Low complexity" evidence="1">
    <location>
        <begin position="33"/>
        <end position="43"/>
    </location>
</feature>
<sequence>MVALASAAVGLAGCSASDLHREPAGAAHPLNTGQDQGQDVGQGHVPPLAIAAHVPAAGNHAQPAPGTHHAPEGSPEAITAPGTGTVAMLRPTGTTPFLAHSDAAGAAGRPVSSAAGKAGTPAHPTHRTVPPPARPAPAPPASLTSMASMASIASMAALGPDLAFGPQNLATTQVLNAVAAAQSDGKPVLLDFAAGSCAACKALENAMHTPKAQAFLAQHYHVVHVDLGDGDPSHLQIASPYDAYGAHGMPLLVVLGPDGSVRGDSAHAGQPRYDEAGVVAWLKQWVR</sequence>
<feature type="region of interest" description="Disordered" evidence="1">
    <location>
        <begin position="23"/>
        <end position="44"/>
    </location>
</feature>
<organism evidence="3 4">
    <name type="scientific">Catenulispora subtropica</name>
    <dbReference type="NCBI Taxonomy" id="450798"/>
    <lineage>
        <taxon>Bacteria</taxon>
        <taxon>Bacillati</taxon>
        <taxon>Actinomycetota</taxon>
        <taxon>Actinomycetes</taxon>
        <taxon>Catenulisporales</taxon>
        <taxon>Catenulisporaceae</taxon>
        <taxon>Catenulispora</taxon>
    </lineage>
</organism>
<feature type="compositionally biased region" description="Pro residues" evidence="1">
    <location>
        <begin position="129"/>
        <end position="140"/>
    </location>
</feature>
<name>A0ABP5EX89_9ACTN</name>
<dbReference type="InterPro" id="IPR013766">
    <property type="entry name" value="Thioredoxin_domain"/>
</dbReference>
<evidence type="ECO:0000313" key="4">
    <source>
        <dbReference type="Proteomes" id="UP001499854"/>
    </source>
</evidence>
<dbReference type="Gene3D" id="3.40.30.10">
    <property type="entry name" value="Glutaredoxin"/>
    <property type="match status" value="1"/>
</dbReference>
<gene>
    <name evidence="3" type="ORF">GCM10009838_87110</name>
</gene>
<proteinExistence type="predicted"/>